<keyword evidence="8" id="KW-0460">Magnesium</keyword>
<dbReference type="GO" id="GO:0046872">
    <property type="term" value="F:metal ion binding"/>
    <property type="evidence" value="ECO:0007669"/>
    <property type="project" value="UniProtKB-KW"/>
</dbReference>
<dbReference type="PANTHER" id="PTHR43434">
    <property type="entry name" value="PHOSPHOGLYCOLATE PHOSPHATASE"/>
    <property type="match status" value="1"/>
</dbReference>
<evidence type="ECO:0000256" key="3">
    <source>
        <dbReference type="ARBA" id="ARBA00004818"/>
    </source>
</evidence>
<keyword evidence="11" id="KW-1185">Reference proteome</keyword>
<reference evidence="10 11" key="1">
    <citation type="submission" date="2020-01" db="EMBL/GenBank/DDBJ databases">
        <authorList>
            <person name="Chen S."/>
        </authorList>
    </citation>
    <scope>NUCLEOTIDE SEQUENCE [LARGE SCALE GENOMIC DNA]</scope>
    <source>
        <strain evidence="10 11">GS-10</strain>
    </source>
</reference>
<comment type="pathway">
    <text evidence="3">Organic acid metabolism; glycolate biosynthesis; glycolate from 2-phosphoglycolate: step 1/1.</text>
</comment>
<evidence type="ECO:0000256" key="6">
    <source>
        <dbReference type="ARBA" id="ARBA00022723"/>
    </source>
</evidence>
<dbReference type="InterPro" id="IPR036412">
    <property type="entry name" value="HAD-like_sf"/>
</dbReference>
<dbReference type="InterPro" id="IPR050155">
    <property type="entry name" value="HAD-like_hydrolase_sf"/>
</dbReference>
<dbReference type="SFLD" id="SFLDS00003">
    <property type="entry name" value="Haloacid_Dehalogenase"/>
    <property type="match status" value="1"/>
</dbReference>
<comment type="caution">
    <text evidence="10">The sequence shown here is derived from an EMBL/GenBank/DDBJ whole genome shotgun (WGS) entry which is preliminary data.</text>
</comment>
<dbReference type="InterPro" id="IPR023214">
    <property type="entry name" value="HAD_sf"/>
</dbReference>
<keyword evidence="7 10" id="KW-0378">Hydrolase</keyword>
<evidence type="ECO:0000256" key="1">
    <source>
        <dbReference type="ARBA" id="ARBA00000830"/>
    </source>
</evidence>
<dbReference type="NCBIfam" id="TIGR01549">
    <property type="entry name" value="HAD-SF-IA-v1"/>
    <property type="match status" value="1"/>
</dbReference>
<dbReference type="SFLD" id="SFLDG01129">
    <property type="entry name" value="C1.5:_HAD__Beta-PGM__Phosphata"/>
    <property type="match status" value="1"/>
</dbReference>
<evidence type="ECO:0000256" key="8">
    <source>
        <dbReference type="ARBA" id="ARBA00022842"/>
    </source>
</evidence>
<dbReference type="GO" id="GO:0006281">
    <property type="term" value="P:DNA repair"/>
    <property type="evidence" value="ECO:0007669"/>
    <property type="project" value="TreeGrafter"/>
</dbReference>
<evidence type="ECO:0000256" key="7">
    <source>
        <dbReference type="ARBA" id="ARBA00022801"/>
    </source>
</evidence>
<dbReference type="EMBL" id="WWEN01000009">
    <property type="protein sequence ID" value="MYM57075.1"/>
    <property type="molecule type" value="Genomic_DNA"/>
</dbReference>
<evidence type="ECO:0000256" key="2">
    <source>
        <dbReference type="ARBA" id="ARBA00001946"/>
    </source>
</evidence>
<dbReference type="InterPro" id="IPR006439">
    <property type="entry name" value="HAD-SF_hydro_IA"/>
</dbReference>
<dbReference type="SUPFAM" id="SSF56784">
    <property type="entry name" value="HAD-like"/>
    <property type="match status" value="1"/>
</dbReference>
<dbReference type="InterPro" id="IPR023198">
    <property type="entry name" value="PGP-like_dom2"/>
</dbReference>
<dbReference type="InterPro" id="IPR041492">
    <property type="entry name" value="HAD_2"/>
</dbReference>
<dbReference type="EC" id="3.1.3.18" evidence="5"/>
<sequence>MARIVFDLDGTLIHSAPDIRTIANSILRDEGLHLITLDETIDFIGNGASVFVAKMRAAREIPDVEHDRILGVFQDRYETVLELTAPYPNVREALAHLTVAGHRLGLCTNKPMRATRAVLSHLSLTDPLDVIYGGDSLAQRKPDPAPLLAAFADLGDGPCLYVGDSEVDAETADRAGVPFLLFTEGYRKTPAADLPHLATFSDFAELPKLVQAQLEVLA</sequence>
<name>A0A6L8LMH6_9RHOB</name>
<dbReference type="Gene3D" id="3.40.50.1000">
    <property type="entry name" value="HAD superfamily/HAD-like"/>
    <property type="match status" value="1"/>
</dbReference>
<proteinExistence type="inferred from homology"/>
<gene>
    <name evidence="10" type="primary">gph</name>
    <name evidence="10" type="ORF">GR167_17295</name>
</gene>
<dbReference type="PANTHER" id="PTHR43434:SF1">
    <property type="entry name" value="PHOSPHOGLYCOLATE PHOSPHATASE"/>
    <property type="match status" value="1"/>
</dbReference>
<dbReference type="RefSeq" id="WP_160974986.1">
    <property type="nucleotide sequence ID" value="NZ_WWEN01000009.1"/>
</dbReference>
<evidence type="ECO:0000256" key="4">
    <source>
        <dbReference type="ARBA" id="ARBA00006171"/>
    </source>
</evidence>
<keyword evidence="6" id="KW-0479">Metal-binding</keyword>
<keyword evidence="9" id="KW-0119">Carbohydrate metabolism</keyword>
<dbReference type="InterPro" id="IPR037512">
    <property type="entry name" value="PGPase_prok"/>
</dbReference>
<evidence type="ECO:0000313" key="10">
    <source>
        <dbReference type="EMBL" id="MYM57075.1"/>
    </source>
</evidence>
<dbReference type="Proteomes" id="UP000479043">
    <property type="component" value="Unassembled WGS sequence"/>
</dbReference>
<comment type="catalytic activity">
    <reaction evidence="1">
        <text>2-phosphoglycolate + H2O = glycolate + phosphate</text>
        <dbReference type="Rhea" id="RHEA:14369"/>
        <dbReference type="ChEBI" id="CHEBI:15377"/>
        <dbReference type="ChEBI" id="CHEBI:29805"/>
        <dbReference type="ChEBI" id="CHEBI:43474"/>
        <dbReference type="ChEBI" id="CHEBI:58033"/>
        <dbReference type="EC" id="3.1.3.18"/>
    </reaction>
</comment>
<dbReference type="Gene3D" id="1.10.150.240">
    <property type="entry name" value="Putative phosphatase, domain 2"/>
    <property type="match status" value="1"/>
</dbReference>
<comment type="cofactor">
    <cofactor evidence="2">
        <name>Mg(2+)</name>
        <dbReference type="ChEBI" id="CHEBI:18420"/>
    </cofactor>
</comment>
<dbReference type="NCBIfam" id="TIGR01449">
    <property type="entry name" value="PGP_bact"/>
    <property type="match status" value="1"/>
</dbReference>
<protein>
    <recommendedName>
        <fullName evidence="5">phosphoglycolate phosphatase</fullName>
        <ecNumber evidence="5">3.1.3.18</ecNumber>
    </recommendedName>
</protein>
<evidence type="ECO:0000313" key="11">
    <source>
        <dbReference type="Proteomes" id="UP000479043"/>
    </source>
</evidence>
<dbReference type="Pfam" id="PF13419">
    <property type="entry name" value="HAD_2"/>
    <property type="match status" value="1"/>
</dbReference>
<evidence type="ECO:0000256" key="9">
    <source>
        <dbReference type="ARBA" id="ARBA00023277"/>
    </source>
</evidence>
<comment type="similarity">
    <text evidence="4">Belongs to the HAD-like hydrolase superfamily. CbbY/CbbZ/Gph/YieH family.</text>
</comment>
<accession>A0A6L8LMH6</accession>
<evidence type="ECO:0000256" key="5">
    <source>
        <dbReference type="ARBA" id="ARBA00013078"/>
    </source>
</evidence>
<dbReference type="GO" id="GO:0008967">
    <property type="term" value="F:phosphoglycolate phosphatase activity"/>
    <property type="evidence" value="ECO:0007669"/>
    <property type="project" value="UniProtKB-EC"/>
</dbReference>
<dbReference type="AlphaFoldDB" id="A0A6L8LMH6"/>
<dbReference type="GO" id="GO:0005975">
    <property type="term" value="P:carbohydrate metabolic process"/>
    <property type="evidence" value="ECO:0007669"/>
    <property type="project" value="InterPro"/>
</dbReference>
<dbReference type="GO" id="GO:0005829">
    <property type="term" value="C:cytosol"/>
    <property type="evidence" value="ECO:0007669"/>
    <property type="project" value="TreeGrafter"/>
</dbReference>
<organism evidence="10 11">
    <name type="scientific">Thalassovita mangrovi</name>
    <dbReference type="NCBI Taxonomy" id="2692236"/>
    <lineage>
        <taxon>Bacteria</taxon>
        <taxon>Pseudomonadati</taxon>
        <taxon>Pseudomonadota</taxon>
        <taxon>Alphaproteobacteria</taxon>
        <taxon>Rhodobacterales</taxon>
        <taxon>Roseobacteraceae</taxon>
        <taxon>Thalassovita</taxon>
    </lineage>
</organism>